<dbReference type="AlphaFoldDB" id="A0A834WLW8"/>
<dbReference type="Proteomes" id="UP000634136">
    <property type="component" value="Unassembled WGS sequence"/>
</dbReference>
<feature type="compositionally biased region" description="Basic and acidic residues" evidence="1">
    <location>
        <begin position="34"/>
        <end position="44"/>
    </location>
</feature>
<accession>A0A834WLW8</accession>
<evidence type="ECO:0000256" key="1">
    <source>
        <dbReference type="SAM" id="MobiDB-lite"/>
    </source>
</evidence>
<sequence>MPHLGRKYYKGETKVNKDDVCLRRIMNDDTNDWTQRKEDLRGDGEGDDGNSTVRRTRDGGRRLQRQMKLNGGFSSC</sequence>
<feature type="region of interest" description="Disordered" evidence="1">
    <location>
        <begin position="34"/>
        <end position="76"/>
    </location>
</feature>
<name>A0A834WLW8_9FABA</name>
<keyword evidence="3" id="KW-1185">Reference proteome</keyword>
<gene>
    <name evidence="2" type="ORF">G2W53_027054</name>
</gene>
<reference evidence="2" key="1">
    <citation type="submission" date="2020-09" db="EMBL/GenBank/DDBJ databases">
        <title>Genome-Enabled Discovery of Anthraquinone Biosynthesis in Senna tora.</title>
        <authorList>
            <person name="Kang S.-H."/>
            <person name="Pandey R.P."/>
            <person name="Lee C.-M."/>
            <person name="Sim J.-S."/>
            <person name="Jeong J.-T."/>
            <person name="Choi B.-S."/>
            <person name="Jung M."/>
            <person name="Ginzburg D."/>
            <person name="Zhao K."/>
            <person name="Won S.Y."/>
            <person name="Oh T.-J."/>
            <person name="Yu Y."/>
            <person name="Kim N.-H."/>
            <person name="Lee O.R."/>
            <person name="Lee T.-H."/>
            <person name="Bashyal P."/>
            <person name="Kim T.-S."/>
            <person name="Lee W.-H."/>
            <person name="Kawkins C."/>
            <person name="Kim C.-K."/>
            <person name="Kim J.S."/>
            <person name="Ahn B.O."/>
            <person name="Rhee S.Y."/>
            <person name="Sohng J.K."/>
        </authorList>
    </citation>
    <scope>NUCLEOTIDE SEQUENCE</scope>
    <source>
        <tissue evidence="2">Leaf</tissue>
    </source>
</reference>
<comment type="caution">
    <text evidence="2">The sequence shown here is derived from an EMBL/GenBank/DDBJ whole genome shotgun (WGS) entry which is preliminary data.</text>
</comment>
<organism evidence="2 3">
    <name type="scientific">Senna tora</name>
    <dbReference type="NCBI Taxonomy" id="362788"/>
    <lineage>
        <taxon>Eukaryota</taxon>
        <taxon>Viridiplantae</taxon>
        <taxon>Streptophyta</taxon>
        <taxon>Embryophyta</taxon>
        <taxon>Tracheophyta</taxon>
        <taxon>Spermatophyta</taxon>
        <taxon>Magnoliopsida</taxon>
        <taxon>eudicotyledons</taxon>
        <taxon>Gunneridae</taxon>
        <taxon>Pentapetalae</taxon>
        <taxon>rosids</taxon>
        <taxon>fabids</taxon>
        <taxon>Fabales</taxon>
        <taxon>Fabaceae</taxon>
        <taxon>Caesalpinioideae</taxon>
        <taxon>Cassia clade</taxon>
        <taxon>Senna</taxon>
    </lineage>
</organism>
<evidence type="ECO:0000313" key="3">
    <source>
        <dbReference type="Proteomes" id="UP000634136"/>
    </source>
</evidence>
<protein>
    <submittedName>
        <fullName evidence="2">Uncharacterized protein</fullName>
    </submittedName>
</protein>
<dbReference type="EMBL" id="JAAIUW010000008">
    <property type="protein sequence ID" value="KAF7821599.1"/>
    <property type="molecule type" value="Genomic_DNA"/>
</dbReference>
<proteinExistence type="predicted"/>
<evidence type="ECO:0000313" key="2">
    <source>
        <dbReference type="EMBL" id="KAF7821599.1"/>
    </source>
</evidence>